<sequence>MKTIASHRTITASADGTGLLSHAGSLLLLKTLHL</sequence>
<feature type="non-terminal residue" evidence="1">
    <location>
        <position position="34"/>
    </location>
</feature>
<organism evidence="1 2">
    <name type="scientific">Nonomuraea fuscirosea</name>
    <dbReference type="NCBI Taxonomy" id="1291556"/>
    <lineage>
        <taxon>Bacteria</taxon>
        <taxon>Bacillati</taxon>
        <taxon>Actinomycetota</taxon>
        <taxon>Actinomycetes</taxon>
        <taxon>Streptosporangiales</taxon>
        <taxon>Streptosporangiaceae</taxon>
        <taxon>Nonomuraea</taxon>
    </lineage>
</organism>
<proteinExistence type="predicted"/>
<keyword evidence="2" id="KW-1185">Reference proteome</keyword>
<accession>A0A2T0LS29</accession>
<protein>
    <submittedName>
        <fullName evidence="1">Uncharacterized protein</fullName>
    </submittedName>
</protein>
<comment type="caution">
    <text evidence="1">The sequence shown here is derived from an EMBL/GenBank/DDBJ whole genome shotgun (WGS) entry which is preliminary data.</text>
</comment>
<dbReference type="AlphaFoldDB" id="A0A2T0LS29"/>
<name>A0A2T0LS29_9ACTN</name>
<evidence type="ECO:0000313" key="2">
    <source>
        <dbReference type="Proteomes" id="UP000238312"/>
    </source>
</evidence>
<reference evidence="1 2" key="1">
    <citation type="submission" date="2018-03" db="EMBL/GenBank/DDBJ databases">
        <title>Genomic Encyclopedia of Type Strains, Phase III (KMG-III): the genomes of soil and plant-associated and newly described type strains.</title>
        <authorList>
            <person name="Whitman W."/>
        </authorList>
    </citation>
    <scope>NUCLEOTIDE SEQUENCE [LARGE SCALE GENOMIC DNA]</scope>
    <source>
        <strain evidence="1 2">CGMCC 4.7104</strain>
    </source>
</reference>
<dbReference type="EMBL" id="PVNG01000045">
    <property type="protein sequence ID" value="PRX46341.1"/>
    <property type="molecule type" value="Genomic_DNA"/>
</dbReference>
<evidence type="ECO:0000313" key="1">
    <source>
        <dbReference type="EMBL" id="PRX46341.1"/>
    </source>
</evidence>
<gene>
    <name evidence="1" type="ORF">B0I32_14530</name>
</gene>
<dbReference type="Proteomes" id="UP000238312">
    <property type="component" value="Unassembled WGS sequence"/>
</dbReference>